<evidence type="ECO:0000313" key="1">
    <source>
        <dbReference type="EMBL" id="KIL70456.1"/>
    </source>
</evidence>
<dbReference type="EMBL" id="KN818224">
    <property type="protein sequence ID" value="KIL70456.1"/>
    <property type="molecule type" value="Genomic_DNA"/>
</dbReference>
<keyword evidence="2" id="KW-1185">Reference proteome</keyword>
<organism evidence="1 2">
    <name type="scientific">Amanita muscaria (strain Koide BX008)</name>
    <dbReference type="NCBI Taxonomy" id="946122"/>
    <lineage>
        <taxon>Eukaryota</taxon>
        <taxon>Fungi</taxon>
        <taxon>Dikarya</taxon>
        <taxon>Basidiomycota</taxon>
        <taxon>Agaricomycotina</taxon>
        <taxon>Agaricomycetes</taxon>
        <taxon>Agaricomycetidae</taxon>
        <taxon>Agaricales</taxon>
        <taxon>Pluteineae</taxon>
        <taxon>Amanitaceae</taxon>
        <taxon>Amanita</taxon>
    </lineage>
</organism>
<dbReference type="HOGENOM" id="CLU_2263071_0_0_1"/>
<protein>
    <submittedName>
        <fullName evidence="1">Uncharacterized protein</fullName>
    </submittedName>
</protein>
<reference evidence="1 2" key="1">
    <citation type="submission" date="2014-04" db="EMBL/GenBank/DDBJ databases">
        <title>Evolutionary Origins and Diversification of the Mycorrhizal Mutualists.</title>
        <authorList>
            <consortium name="DOE Joint Genome Institute"/>
            <consortium name="Mycorrhizal Genomics Consortium"/>
            <person name="Kohler A."/>
            <person name="Kuo A."/>
            <person name="Nagy L.G."/>
            <person name="Floudas D."/>
            <person name="Copeland A."/>
            <person name="Barry K.W."/>
            <person name="Cichocki N."/>
            <person name="Veneault-Fourrey C."/>
            <person name="LaButti K."/>
            <person name="Lindquist E.A."/>
            <person name="Lipzen A."/>
            <person name="Lundell T."/>
            <person name="Morin E."/>
            <person name="Murat C."/>
            <person name="Riley R."/>
            <person name="Ohm R."/>
            <person name="Sun H."/>
            <person name="Tunlid A."/>
            <person name="Henrissat B."/>
            <person name="Grigoriev I.V."/>
            <person name="Hibbett D.S."/>
            <person name="Martin F."/>
        </authorList>
    </citation>
    <scope>NUCLEOTIDE SEQUENCE [LARGE SCALE GENOMIC DNA]</scope>
    <source>
        <strain evidence="1 2">Koide BX008</strain>
    </source>
</reference>
<gene>
    <name evidence="1" type="ORF">M378DRAFT_624376</name>
</gene>
<dbReference type="AlphaFoldDB" id="A0A0C2XLP8"/>
<proteinExistence type="predicted"/>
<evidence type="ECO:0000313" key="2">
    <source>
        <dbReference type="Proteomes" id="UP000054549"/>
    </source>
</evidence>
<accession>A0A0C2XLP8</accession>
<sequence>MWDATMPGDKNRTSCSRDADHNLCLAPDTRSRNALKKKPFGLRQHSKDVGTLSKLSSPSFLLWSVVITGKSLILTPKDWCMDVSVHSRSCRTARQRIIGFASP</sequence>
<dbReference type="InParanoid" id="A0A0C2XLP8"/>
<dbReference type="Proteomes" id="UP000054549">
    <property type="component" value="Unassembled WGS sequence"/>
</dbReference>
<name>A0A0C2XLP8_AMAMK</name>